<organism evidence="3 4">
    <name type="scientific">Paraglomus brasilianum</name>
    <dbReference type="NCBI Taxonomy" id="144538"/>
    <lineage>
        <taxon>Eukaryota</taxon>
        <taxon>Fungi</taxon>
        <taxon>Fungi incertae sedis</taxon>
        <taxon>Mucoromycota</taxon>
        <taxon>Glomeromycotina</taxon>
        <taxon>Glomeromycetes</taxon>
        <taxon>Paraglomerales</taxon>
        <taxon>Paraglomeraceae</taxon>
        <taxon>Paraglomus</taxon>
    </lineage>
</organism>
<proteinExistence type="predicted"/>
<evidence type="ECO:0000313" key="3">
    <source>
        <dbReference type="EMBL" id="CAG8602721.1"/>
    </source>
</evidence>
<dbReference type="SMART" id="SM00233">
    <property type="entry name" value="PH"/>
    <property type="match status" value="1"/>
</dbReference>
<dbReference type="Proteomes" id="UP000789739">
    <property type="component" value="Unassembled WGS sequence"/>
</dbReference>
<feature type="region of interest" description="Disordered" evidence="1">
    <location>
        <begin position="139"/>
        <end position="163"/>
    </location>
</feature>
<sequence>MAGETASETGQHFYNAIDDYNKALNIKPNDVYEEYDPTIKEQVDKALITGAFDKSSQILKKTESRFFVFTQEGKILYYKSKKDATNSKTIEITASSEIKKSENDRSHHINIVTISRTYKLMFRSAEELNDWHTTLTKYQKTLPKPETEAKPDSSKKTTTRRTR</sequence>
<name>A0A9N9CGJ6_9GLOM</name>
<evidence type="ECO:0000259" key="2">
    <source>
        <dbReference type="PROSITE" id="PS50003"/>
    </source>
</evidence>
<reference evidence="3" key="1">
    <citation type="submission" date="2021-06" db="EMBL/GenBank/DDBJ databases">
        <authorList>
            <person name="Kallberg Y."/>
            <person name="Tangrot J."/>
            <person name="Rosling A."/>
        </authorList>
    </citation>
    <scope>NUCLEOTIDE SEQUENCE</scope>
    <source>
        <strain evidence="3">BR232B</strain>
    </source>
</reference>
<feature type="domain" description="PH" evidence="2">
    <location>
        <begin position="45"/>
        <end position="140"/>
    </location>
</feature>
<dbReference type="InterPro" id="IPR001849">
    <property type="entry name" value="PH_domain"/>
</dbReference>
<dbReference type="AlphaFoldDB" id="A0A9N9CGJ6"/>
<dbReference type="InterPro" id="IPR011993">
    <property type="entry name" value="PH-like_dom_sf"/>
</dbReference>
<feature type="compositionally biased region" description="Basic and acidic residues" evidence="1">
    <location>
        <begin position="143"/>
        <end position="155"/>
    </location>
</feature>
<dbReference type="OrthoDB" id="2157866at2759"/>
<keyword evidence="4" id="KW-1185">Reference proteome</keyword>
<accession>A0A9N9CGJ6</accession>
<dbReference type="Gene3D" id="2.30.29.30">
    <property type="entry name" value="Pleckstrin-homology domain (PH domain)/Phosphotyrosine-binding domain (PTB)"/>
    <property type="match status" value="1"/>
</dbReference>
<protein>
    <submittedName>
        <fullName evidence="3">8942_t:CDS:1</fullName>
    </submittedName>
</protein>
<gene>
    <name evidence="3" type="ORF">PBRASI_LOCUS7733</name>
</gene>
<dbReference type="SUPFAM" id="SSF50729">
    <property type="entry name" value="PH domain-like"/>
    <property type="match status" value="1"/>
</dbReference>
<dbReference type="PROSITE" id="PS50003">
    <property type="entry name" value="PH_DOMAIN"/>
    <property type="match status" value="1"/>
</dbReference>
<comment type="caution">
    <text evidence="3">The sequence shown here is derived from an EMBL/GenBank/DDBJ whole genome shotgun (WGS) entry which is preliminary data.</text>
</comment>
<dbReference type="Pfam" id="PF00169">
    <property type="entry name" value="PH"/>
    <property type="match status" value="1"/>
</dbReference>
<dbReference type="EMBL" id="CAJVPI010001242">
    <property type="protein sequence ID" value="CAG8602721.1"/>
    <property type="molecule type" value="Genomic_DNA"/>
</dbReference>
<evidence type="ECO:0000313" key="4">
    <source>
        <dbReference type="Proteomes" id="UP000789739"/>
    </source>
</evidence>
<evidence type="ECO:0000256" key="1">
    <source>
        <dbReference type="SAM" id="MobiDB-lite"/>
    </source>
</evidence>